<dbReference type="SUPFAM" id="SSF51905">
    <property type="entry name" value="FAD/NAD(P)-binding domain"/>
    <property type="match status" value="1"/>
</dbReference>
<evidence type="ECO:0000313" key="3">
    <source>
        <dbReference type="Proteomes" id="UP000199309"/>
    </source>
</evidence>
<gene>
    <name evidence="2" type="ORF">SAMN05660299_00663</name>
</gene>
<proteinExistence type="predicted"/>
<dbReference type="PIRSF" id="PIRSF038984">
    <property type="entry name" value="FAD_binding_protein"/>
    <property type="match status" value="1"/>
</dbReference>
<dbReference type="Gene3D" id="3.30.70.2700">
    <property type="match status" value="1"/>
</dbReference>
<dbReference type="Proteomes" id="UP000199309">
    <property type="component" value="Unassembled WGS sequence"/>
</dbReference>
<keyword evidence="3" id="KW-1185">Reference proteome</keyword>
<evidence type="ECO:0000259" key="1">
    <source>
        <dbReference type="Pfam" id="PF21688"/>
    </source>
</evidence>
<feature type="domain" description="FAD-dependent protein C-terminal" evidence="1">
    <location>
        <begin position="282"/>
        <end position="477"/>
    </location>
</feature>
<dbReference type="InterPro" id="IPR049516">
    <property type="entry name" value="FAD-depend_C"/>
</dbReference>
<dbReference type="PRINTS" id="PR00419">
    <property type="entry name" value="ADXRDTASE"/>
</dbReference>
<dbReference type="RefSeq" id="WP_091648130.1">
    <property type="nucleotide sequence ID" value="NZ_FNHQ01000005.1"/>
</dbReference>
<dbReference type="OrthoDB" id="9762921at2"/>
<protein>
    <recommendedName>
        <fullName evidence="1">FAD-dependent protein C-terminal domain-containing protein</fullName>
    </recommendedName>
</protein>
<dbReference type="STRING" id="349095.SAMN05660299_00663"/>
<dbReference type="Pfam" id="PF21688">
    <property type="entry name" value="FAD-depend_C"/>
    <property type="match status" value="1"/>
</dbReference>
<evidence type="ECO:0000313" key="2">
    <source>
        <dbReference type="EMBL" id="SDM32871.1"/>
    </source>
</evidence>
<sequence length="534" mass="58493">MLRILNIRTKVPMEKTLEKLISYKLHCNWQDITDICIVRRSIDARRKPRIYFVFTVDIRLKNEKEVYTRCQEDKDVRRITEPDPISIVPGPLALSNRPVVVGTGPAGMAAAFLLAQYGYRPIVLERGCDVDTRTRHVEEFWQTGAFRAASNVQFGEGGAGTFSDGKLTTRVNHPLIPMILKQFVEAGAPEEIMYAYNPHVGTDILRDVVKNMRHTIEEMGGNVYFNQCVTAVNRDAAGAVRSVTVNDAEEIPTDIVVLGIGHSARDTYQMLYDKGIVMERKPFAMGVRIEHPQDMIDQSQYGCPAAELGLDAADYALVYHDKNGRSAYSFCMCPGGVVVAAASEEGMVVTNGMSLYHRDSGIANSALVVNVSTEDIGGTGPLAAIAFQRHYERLAFEAAGSNYCAPAQTVGDFLKRPETDAKPLVYSYKPGVAWVDLHTVLPDFVSATLEQALPYFGRHIHGFDNSGVVMTGVETRTSAPVRLVRGEDRAASGVPGLYPIGEGAGYAGGIMSASIDGMETAIEIINKYKLLEGI</sequence>
<dbReference type="Gene3D" id="3.50.50.60">
    <property type="entry name" value="FAD/NAD(P)-binding domain"/>
    <property type="match status" value="2"/>
</dbReference>
<dbReference type="AlphaFoldDB" id="A0A1G9SBX0"/>
<dbReference type="Pfam" id="PF13450">
    <property type="entry name" value="NAD_binding_8"/>
    <property type="match status" value="1"/>
</dbReference>
<dbReference type="PANTHER" id="PTHR42842">
    <property type="entry name" value="FAD/NAD(P)-BINDING OXIDOREDUCTASE"/>
    <property type="match status" value="1"/>
</dbReference>
<dbReference type="InterPro" id="IPR036188">
    <property type="entry name" value="FAD/NAD-bd_sf"/>
</dbReference>
<dbReference type="PANTHER" id="PTHR42842:SF3">
    <property type="entry name" value="FAD_NAD(P)-BINDING OXIDOREDUCTASE FAMILY PROTEIN"/>
    <property type="match status" value="1"/>
</dbReference>
<name>A0A1G9SBX0_9FIRM</name>
<reference evidence="2 3" key="1">
    <citation type="submission" date="2016-10" db="EMBL/GenBank/DDBJ databases">
        <authorList>
            <person name="de Groot N.N."/>
        </authorList>
    </citation>
    <scope>NUCLEOTIDE SEQUENCE [LARGE SCALE GENOMIC DNA]</scope>
    <source>
        <strain evidence="2 3">DSM 16981</strain>
    </source>
</reference>
<accession>A0A1G9SBX0</accession>
<dbReference type="EMBL" id="FNHQ01000005">
    <property type="protein sequence ID" value="SDM32871.1"/>
    <property type="molecule type" value="Genomic_DNA"/>
</dbReference>
<organism evidence="2 3">
    <name type="scientific">Megasphaera paucivorans</name>
    <dbReference type="NCBI Taxonomy" id="349095"/>
    <lineage>
        <taxon>Bacteria</taxon>
        <taxon>Bacillati</taxon>
        <taxon>Bacillota</taxon>
        <taxon>Negativicutes</taxon>
        <taxon>Veillonellales</taxon>
        <taxon>Veillonellaceae</taxon>
        <taxon>Megasphaera</taxon>
    </lineage>
</organism>
<dbReference type="InterPro" id="IPR028348">
    <property type="entry name" value="FAD-binding_protein"/>
</dbReference>